<name>A0ABP1BFK8_9BRYO</name>
<dbReference type="Proteomes" id="UP001497522">
    <property type="component" value="Chromosome 4"/>
</dbReference>
<feature type="compositionally biased region" description="Low complexity" evidence="1">
    <location>
        <begin position="156"/>
        <end position="174"/>
    </location>
</feature>
<accession>A0ABP1BFK8</accession>
<proteinExistence type="predicted"/>
<protein>
    <submittedName>
        <fullName evidence="2">Uncharacterized protein</fullName>
    </submittedName>
</protein>
<evidence type="ECO:0000256" key="1">
    <source>
        <dbReference type="SAM" id="MobiDB-lite"/>
    </source>
</evidence>
<sequence>MDNKDTKSIVGGVESEGAFSSDISSVKGHTSAVVHVSGQNEEFKADTHNLSSSSSEEGSPTNLGSNSSEEEVASSVVAPEYTSHSTGTVPVMDKKDTKSIVGGVESEGAFSSHICSVKGHTSAVVHAPGQNEELKADTHNVSSRSSQEGSTTNLCSSSSSSSNSSSEEEVASSVVARSIPPQHLSTFGVRFGREIQVVRRPEMKKRVSVLYDEYIRRSLK</sequence>
<evidence type="ECO:0000313" key="3">
    <source>
        <dbReference type="Proteomes" id="UP001497522"/>
    </source>
</evidence>
<gene>
    <name evidence="2" type="ORF">CSSPJE1EN2_LOCUS16536</name>
</gene>
<feature type="region of interest" description="Disordered" evidence="1">
    <location>
        <begin position="1"/>
        <end position="94"/>
    </location>
</feature>
<evidence type="ECO:0000313" key="2">
    <source>
        <dbReference type="EMBL" id="CAK9874095.1"/>
    </source>
</evidence>
<organism evidence="2 3">
    <name type="scientific">Sphagnum jensenii</name>
    <dbReference type="NCBI Taxonomy" id="128206"/>
    <lineage>
        <taxon>Eukaryota</taxon>
        <taxon>Viridiplantae</taxon>
        <taxon>Streptophyta</taxon>
        <taxon>Embryophyta</taxon>
        <taxon>Bryophyta</taxon>
        <taxon>Sphagnophytina</taxon>
        <taxon>Sphagnopsida</taxon>
        <taxon>Sphagnales</taxon>
        <taxon>Sphagnaceae</taxon>
        <taxon>Sphagnum</taxon>
    </lineage>
</organism>
<feature type="compositionally biased region" description="Polar residues" evidence="1">
    <location>
        <begin position="139"/>
        <end position="155"/>
    </location>
</feature>
<reference evidence="2" key="1">
    <citation type="submission" date="2024-03" db="EMBL/GenBank/DDBJ databases">
        <authorList>
            <consortium name="ELIXIR-Norway"/>
            <consortium name="Elixir Norway"/>
        </authorList>
    </citation>
    <scope>NUCLEOTIDE SEQUENCE</scope>
</reference>
<feature type="region of interest" description="Disordered" evidence="1">
    <location>
        <begin position="129"/>
        <end position="174"/>
    </location>
</feature>
<keyword evidence="3" id="KW-1185">Reference proteome</keyword>
<dbReference type="EMBL" id="OZ023705">
    <property type="protein sequence ID" value="CAK9874095.1"/>
    <property type="molecule type" value="Genomic_DNA"/>
</dbReference>